<evidence type="ECO:0000256" key="1">
    <source>
        <dbReference type="SAM" id="Phobius"/>
    </source>
</evidence>
<evidence type="ECO:0000313" key="4">
    <source>
        <dbReference type="Proteomes" id="UP000231823"/>
    </source>
</evidence>
<keyword evidence="1" id="KW-0812">Transmembrane</keyword>
<sequence>MDIFSKIMKIDFLKYISIFYHELGFTELYIIFILVTIIILDYVWFYLQNTKKMKKEIFSWITICFFIIVWITLMFFKFYKKWKFNYWVDIEGKGQLKYNIAKLLSPSEYRTILVLIFSYQFIILIAILMYYKLVFSKKKNFYEEQYWKISVKILMYFFITYGLVGTVKVCMGRDYYRGMEYVIYNRIDIYYEKTGDWIIFNPKWVTTPEYQPWWNFNGLIGNPQSINWSLDQLFNANAFPSGHMAQMGMVGMGFCFIINPRDKQTINWKKVVPIYLFFFHQLIMVLSFLINGSHWLTDTSFTWMWSIVTIWIANLVVDASLDKIGNKKNTEIQNFK</sequence>
<reference evidence="3 4" key="1">
    <citation type="submission" date="2017-12" db="EMBL/GenBank/DDBJ databases">
        <title>Complete genome sequence of Spiroplasma floricola 23-6 (ATCC 29989).</title>
        <authorList>
            <person name="Tsai Y.-M."/>
            <person name="Wu P.-S."/>
            <person name="Lo W.-S."/>
            <person name="Kuo C.-H."/>
        </authorList>
    </citation>
    <scope>NUCLEOTIDE SEQUENCE [LARGE SCALE GENOMIC DNA]</scope>
    <source>
        <strain evidence="3 4">23-6</strain>
    </source>
</reference>
<keyword evidence="4" id="KW-1185">Reference proteome</keyword>
<feature type="transmembrane region" description="Helical" evidence="1">
    <location>
        <begin position="12"/>
        <end position="45"/>
    </location>
</feature>
<keyword evidence="1" id="KW-1133">Transmembrane helix</keyword>
<dbReference type="Pfam" id="PF01569">
    <property type="entry name" value="PAP2"/>
    <property type="match status" value="1"/>
</dbReference>
<proteinExistence type="predicted"/>
<dbReference type="Proteomes" id="UP000231823">
    <property type="component" value="Chromosome"/>
</dbReference>
<keyword evidence="1" id="KW-0472">Membrane</keyword>
<feature type="transmembrane region" description="Helical" evidence="1">
    <location>
        <begin position="153"/>
        <end position="171"/>
    </location>
</feature>
<dbReference type="KEGG" id="sfz:SFLOR_v1c09030"/>
<dbReference type="Gene3D" id="1.20.144.10">
    <property type="entry name" value="Phosphatidic acid phosphatase type 2/haloperoxidase"/>
    <property type="match status" value="1"/>
</dbReference>
<gene>
    <name evidence="3" type="ORF">SFLOR_v1c09030</name>
</gene>
<name>A0A2K8SET0_9MOLU</name>
<protein>
    <submittedName>
        <fullName evidence="3">Phosphatase PAP2 family protein</fullName>
    </submittedName>
</protein>
<feature type="transmembrane region" description="Helical" evidence="1">
    <location>
        <begin position="112"/>
        <end position="133"/>
    </location>
</feature>
<feature type="transmembrane region" description="Helical" evidence="1">
    <location>
        <begin position="57"/>
        <end position="76"/>
    </location>
</feature>
<accession>A0A2K8SET0</accession>
<dbReference type="AlphaFoldDB" id="A0A2K8SET0"/>
<feature type="transmembrane region" description="Helical" evidence="1">
    <location>
        <begin position="271"/>
        <end position="290"/>
    </location>
</feature>
<dbReference type="InterPro" id="IPR000326">
    <property type="entry name" value="PAP2/HPO"/>
</dbReference>
<evidence type="ECO:0000313" key="3">
    <source>
        <dbReference type="EMBL" id="AUB31951.1"/>
    </source>
</evidence>
<feature type="domain" description="Phosphatidic acid phosphatase type 2/haloperoxidase" evidence="2">
    <location>
        <begin position="225"/>
        <end position="318"/>
    </location>
</feature>
<dbReference type="EMBL" id="CP025057">
    <property type="protein sequence ID" value="AUB31951.1"/>
    <property type="molecule type" value="Genomic_DNA"/>
</dbReference>
<evidence type="ECO:0000259" key="2">
    <source>
        <dbReference type="Pfam" id="PF01569"/>
    </source>
</evidence>
<dbReference type="CDD" id="cd01610">
    <property type="entry name" value="PAP2_like"/>
    <property type="match status" value="1"/>
</dbReference>
<organism evidence="3 4">
    <name type="scientific">Spiroplasma floricola 23-6</name>
    <dbReference type="NCBI Taxonomy" id="1336749"/>
    <lineage>
        <taxon>Bacteria</taxon>
        <taxon>Bacillati</taxon>
        <taxon>Mycoplasmatota</taxon>
        <taxon>Mollicutes</taxon>
        <taxon>Entomoplasmatales</taxon>
        <taxon>Spiroplasmataceae</taxon>
        <taxon>Spiroplasma</taxon>
    </lineage>
</organism>
<feature type="transmembrane region" description="Helical" evidence="1">
    <location>
        <begin position="302"/>
        <end position="321"/>
    </location>
</feature>